<protein>
    <recommendedName>
        <fullName evidence="1">HPr domain-containing protein</fullName>
    </recommendedName>
</protein>
<keyword evidence="3" id="KW-1185">Reference proteome</keyword>
<evidence type="ECO:0000313" key="2">
    <source>
        <dbReference type="EMBL" id="KRK49463.1"/>
    </source>
</evidence>
<feature type="domain" description="HPr" evidence="1">
    <location>
        <begin position="4"/>
        <end position="90"/>
    </location>
</feature>
<dbReference type="PATRIC" id="fig|1302272.5.peg.388"/>
<name>A0A0R1I2C2_9LACO</name>
<organism evidence="2 3">
    <name type="scientific">Secundilactobacillus kimchicus JCM 15530</name>
    <dbReference type="NCBI Taxonomy" id="1302272"/>
    <lineage>
        <taxon>Bacteria</taxon>
        <taxon>Bacillati</taxon>
        <taxon>Bacillota</taxon>
        <taxon>Bacilli</taxon>
        <taxon>Lactobacillales</taxon>
        <taxon>Lactobacillaceae</taxon>
        <taxon>Secundilactobacillus</taxon>
    </lineage>
</organism>
<gene>
    <name evidence="2" type="ORF">FC96_GL000391</name>
</gene>
<accession>A0A0R1I2C2</accession>
<dbReference type="Gene3D" id="3.30.1340.10">
    <property type="entry name" value="HPr-like"/>
    <property type="match status" value="1"/>
</dbReference>
<dbReference type="EMBL" id="AZCX01000001">
    <property type="protein sequence ID" value="KRK49463.1"/>
    <property type="molecule type" value="Genomic_DNA"/>
</dbReference>
<sequence>MFDVKKTNVKVIAKGGLTGETVNQLTNELSKFAMKIMLDYQDTTTIANSSLGVMSLGVPEGAEIGISVDGSDDDLNKVVAALVEGGFVEQV</sequence>
<comment type="caution">
    <text evidence="2">The sequence shown here is derived from an EMBL/GenBank/DDBJ whole genome shotgun (WGS) entry which is preliminary data.</text>
</comment>
<dbReference type="Pfam" id="PF00381">
    <property type="entry name" value="PTS-HPr"/>
    <property type="match status" value="1"/>
</dbReference>
<dbReference type="OrthoDB" id="9809047at2"/>
<reference evidence="2 3" key="1">
    <citation type="journal article" date="2015" name="Genome Announc.">
        <title>Expanding the biotechnology potential of lactobacilli through comparative genomics of 213 strains and associated genera.</title>
        <authorList>
            <person name="Sun Z."/>
            <person name="Harris H.M."/>
            <person name="McCann A."/>
            <person name="Guo C."/>
            <person name="Argimon S."/>
            <person name="Zhang W."/>
            <person name="Yang X."/>
            <person name="Jeffery I.B."/>
            <person name="Cooney J.C."/>
            <person name="Kagawa T.F."/>
            <person name="Liu W."/>
            <person name="Song Y."/>
            <person name="Salvetti E."/>
            <person name="Wrobel A."/>
            <person name="Rasinkangas P."/>
            <person name="Parkhill J."/>
            <person name="Rea M.C."/>
            <person name="O'Sullivan O."/>
            <person name="Ritari J."/>
            <person name="Douillard F.P."/>
            <person name="Paul Ross R."/>
            <person name="Yang R."/>
            <person name="Briner A.E."/>
            <person name="Felis G.E."/>
            <person name="de Vos W.M."/>
            <person name="Barrangou R."/>
            <person name="Klaenhammer T.R."/>
            <person name="Caufield P.W."/>
            <person name="Cui Y."/>
            <person name="Zhang H."/>
            <person name="O'Toole P.W."/>
        </authorList>
    </citation>
    <scope>NUCLEOTIDE SEQUENCE [LARGE SCALE GENOMIC DNA]</scope>
    <source>
        <strain evidence="2 3">JCM 15530</strain>
    </source>
</reference>
<dbReference type="InterPro" id="IPR035895">
    <property type="entry name" value="HPr-like_sf"/>
</dbReference>
<proteinExistence type="predicted"/>
<dbReference type="PRINTS" id="PR00107">
    <property type="entry name" value="PHOSPHOCPHPR"/>
</dbReference>
<dbReference type="PROSITE" id="PS51350">
    <property type="entry name" value="PTS_HPR_DOM"/>
    <property type="match status" value="1"/>
</dbReference>
<dbReference type="STRING" id="1302272.FC96_GL000391"/>
<dbReference type="InterPro" id="IPR000032">
    <property type="entry name" value="HPr-like"/>
</dbReference>
<evidence type="ECO:0000259" key="1">
    <source>
        <dbReference type="PROSITE" id="PS51350"/>
    </source>
</evidence>
<dbReference type="Proteomes" id="UP000050911">
    <property type="component" value="Unassembled WGS sequence"/>
</dbReference>
<dbReference type="AlphaFoldDB" id="A0A0R1I2C2"/>
<evidence type="ECO:0000313" key="3">
    <source>
        <dbReference type="Proteomes" id="UP000050911"/>
    </source>
</evidence>
<dbReference type="SUPFAM" id="SSF55594">
    <property type="entry name" value="HPr-like"/>
    <property type="match status" value="1"/>
</dbReference>